<dbReference type="InterPro" id="IPR005031">
    <property type="entry name" value="COQ10_START"/>
</dbReference>
<accession>A0ABS6ISR1</accession>
<dbReference type="PANTHER" id="PTHR12901:SF10">
    <property type="entry name" value="COENZYME Q-BINDING PROTEIN COQ10, MITOCHONDRIAL"/>
    <property type="match status" value="1"/>
</dbReference>
<dbReference type="RefSeq" id="WP_216966466.1">
    <property type="nucleotide sequence ID" value="NZ_JAHOPB010000003.1"/>
</dbReference>
<evidence type="ECO:0000313" key="2">
    <source>
        <dbReference type="EMBL" id="MBU8877070.1"/>
    </source>
</evidence>
<feature type="domain" description="Coenzyme Q-binding protein COQ10 START" evidence="1">
    <location>
        <begin position="11"/>
        <end position="140"/>
    </location>
</feature>
<dbReference type="PANTHER" id="PTHR12901">
    <property type="entry name" value="SPERM PROTEIN HOMOLOG"/>
    <property type="match status" value="1"/>
</dbReference>
<comment type="caution">
    <text evidence="2">The sequence shown here is derived from an EMBL/GenBank/DDBJ whole genome shotgun (WGS) entry which is preliminary data.</text>
</comment>
<sequence>MATRHQERRVVPFQPRQLFDLVADVPRYPEFLPWCFAGRIRRRESPTVEIAELAIGFGPFHEKFVSRVVRAPDDPEGPRIDTTGIEGPFRLLKSRWIFRPHAEGTQIDFELEFDFRSLLLQKTVQLLFAEAVRRMVSAFEARAAQLYGKSAAAKELPA</sequence>
<dbReference type="EMBL" id="JAHOPB010000003">
    <property type="protein sequence ID" value="MBU8877070.1"/>
    <property type="molecule type" value="Genomic_DNA"/>
</dbReference>
<keyword evidence="3" id="KW-1185">Reference proteome</keyword>
<protein>
    <submittedName>
        <fullName evidence="2">Type II toxin-antitoxin system RatA family toxin</fullName>
    </submittedName>
</protein>
<reference evidence="2 3" key="1">
    <citation type="submission" date="2021-06" db="EMBL/GenBank/DDBJ databases">
        <authorList>
            <person name="Lee D.H."/>
        </authorList>
    </citation>
    <scope>NUCLEOTIDE SEQUENCE [LARGE SCALE GENOMIC DNA]</scope>
    <source>
        <strain evidence="2 3">MMS21-HV4-11</strain>
    </source>
</reference>
<dbReference type="InterPro" id="IPR044996">
    <property type="entry name" value="COQ10-like"/>
</dbReference>
<dbReference type="Pfam" id="PF03364">
    <property type="entry name" value="Polyketide_cyc"/>
    <property type="match status" value="1"/>
</dbReference>
<dbReference type="CDD" id="cd07813">
    <property type="entry name" value="COQ10p_like"/>
    <property type="match status" value="1"/>
</dbReference>
<proteinExistence type="predicted"/>
<organism evidence="2 3">
    <name type="scientific">Reyranella humidisoli</name>
    <dbReference type="NCBI Taxonomy" id="2849149"/>
    <lineage>
        <taxon>Bacteria</taxon>
        <taxon>Pseudomonadati</taxon>
        <taxon>Pseudomonadota</taxon>
        <taxon>Alphaproteobacteria</taxon>
        <taxon>Hyphomicrobiales</taxon>
        <taxon>Reyranellaceae</taxon>
        <taxon>Reyranella</taxon>
    </lineage>
</organism>
<gene>
    <name evidence="2" type="ORF">KQ910_25085</name>
</gene>
<evidence type="ECO:0000313" key="3">
    <source>
        <dbReference type="Proteomes" id="UP000727907"/>
    </source>
</evidence>
<evidence type="ECO:0000259" key="1">
    <source>
        <dbReference type="Pfam" id="PF03364"/>
    </source>
</evidence>
<dbReference type="Proteomes" id="UP000727907">
    <property type="component" value="Unassembled WGS sequence"/>
</dbReference>
<name>A0ABS6ISR1_9HYPH</name>